<dbReference type="AlphaFoldDB" id="L2GM84"/>
<evidence type="ECO:0000256" key="2">
    <source>
        <dbReference type="SAM" id="MobiDB-lite"/>
    </source>
</evidence>
<evidence type="ECO:0000256" key="3">
    <source>
        <dbReference type="SAM" id="SignalP"/>
    </source>
</evidence>
<feature type="chain" id="PRO_5003960107" evidence="3">
    <location>
        <begin position="17"/>
        <end position="549"/>
    </location>
</feature>
<evidence type="ECO:0000313" key="4">
    <source>
        <dbReference type="EMBL" id="ELA42008.1"/>
    </source>
</evidence>
<evidence type="ECO:0000313" key="5">
    <source>
        <dbReference type="Proteomes" id="UP000011082"/>
    </source>
</evidence>
<gene>
    <name evidence="4" type="ORF">VICG_01025</name>
</gene>
<dbReference type="RefSeq" id="XP_007604472.1">
    <property type="nucleotide sequence ID" value="XM_007604410.1"/>
</dbReference>
<feature type="compositionally biased region" description="Polar residues" evidence="2">
    <location>
        <begin position="170"/>
        <end position="180"/>
    </location>
</feature>
<sequence length="549" mass="62476">MIIKSMAFILLSLICAQVLLIDDLNLGKTPDGSRSLANLSGNLQNQYGESVSVVEPTQRLKGMPMNFVKYNKVNPQRINLVQRITPQMKAPNMVFPRRTMKIRRKLPVIQPNNLPLAQSFPSIPQSGRFNPLPKPTPPSKQVSRPDTVRNYDMETPNSQPSILSPIYFPNISTSSRNTNLPDDVPSDILNDLPRSKSITRSRKSNSPISSRTTPDKGSKQHSSTSRPTRTASIDSIQLDIPTTELSTPEIDKDIDESIFDNEPIRSVIKEPVEPMTKTPTRSISTKTVTRTVKEPIKVIEPVSVTVPEKKASVDNETSPDEVEKIAMEVSKIVVPHVKGTGYLKKHNSDIISADKHRRTYIDYKLLESKERQVDIEKKLKVLQELQNKLLDKLTKLKNERDGVKSSIDSNQITLENSERAIKNLQDEINKNSGQMKLEEVEIIKLEKALSEEKNRYLLLSDQHKIFQSRLDSFSKKGDVQQDGINLSKRKLSEYDKLIEQIEKDFSNLKERVEEVERKRNDEIEAQNRLEIEKKEIEDSSHLPLFALYD</sequence>
<keyword evidence="1" id="KW-0175">Coiled coil</keyword>
<keyword evidence="5" id="KW-1185">Reference proteome</keyword>
<feature type="coiled-coil region" evidence="1">
    <location>
        <begin position="484"/>
        <end position="535"/>
    </location>
</feature>
<feature type="coiled-coil region" evidence="1">
    <location>
        <begin position="379"/>
        <end position="455"/>
    </location>
</feature>
<dbReference type="Proteomes" id="UP000011082">
    <property type="component" value="Unassembled WGS sequence"/>
</dbReference>
<feature type="compositionally biased region" description="Polar residues" evidence="2">
    <location>
        <begin position="220"/>
        <end position="235"/>
    </location>
</feature>
<feature type="region of interest" description="Disordered" evidence="2">
    <location>
        <begin position="113"/>
        <end position="246"/>
    </location>
</feature>
<organism evidence="4 5">
    <name type="scientific">Vittaforma corneae (strain ATCC 50505)</name>
    <name type="common">Microsporidian parasite</name>
    <name type="synonym">Nosema corneum</name>
    <dbReference type="NCBI Taxonomy" id="993615"/>
    <lineage>
        <taxon>Eukaryota</taxon>
        <taxon>Fungi</taxon>
        <taxon>Fungi incertae sedis</taxon>
        <taxon>Microsporidia</taxon>
        <taxon>Nosematidae</taxon>
        <taxon>Vittaforma</taxon>
    </lineage>
</organism>
<dbReference type="EMBL" id="JH370136">
    <property type="protein sequence ID" value="ELA42008.1"/>
    <property type="molecule type" value="Genomic_DNA"/>
</dbReference>
<reference evidence="5" key="1">
    <citation type="submission" date="2011-05" db="EMBL/GenBank/DDBJ databases">
        <title>The genome sequence of Vittaforma corneae strain ATCC 50505.</title>
        <authorList>
            <consortium name="The Broad Institute Genome Sequencing Platform"/>
            <person name="Cuomo C."/>
            <person name="Didier E."/>
            <person name="Bowers L."/>
            <person name="Young S.K."/>
            <person name="Zeng Q."/>
            <person name="Gargeya S."/>
            <person name="Fitzgerald M."/>
            <person name="Haas B."/>
            <person name="Abouelleil A."/>
            <person name="Alvarado L."/>
            <person name="Arachchi H.M."/>
            <person name="Berlin A."/>
            <person name="Chapman S.B."/>
            <person name="Gearin G."/>
            <person name="Goldberg J."/>
            <person name="Griggs A."/>
            <person name="Gujja S."/>
            <person name="Hansen M."/>
            <person name="Heiman D."/>
            <person name="Howarth C."/>
            <person name="Larimer J."/>
            <person name="Lui A."/>
            <person name="MacDonald P.J.P."/>
            <person name="McCowen C."/>
            <person name="Montmayeur A."/>
            <person name="Murphy C."/>
            <person name="Neiman D."/>
            <person name="Pearson M."/>
            <person name="Priest M."/>
            <person name="Roberts A."/>
            <person name="Saif S."/>
            <person name="Shea T."/>
            <person name="Sisk P."/>
            <person name="Stolte C."/>
            <person name="Sykes S."/>
            <person name="Wortman J."/>
            <person name="Nusbaum C."/>
            <person name="Birren B."/>
        </authorList>
    </citation>
    <scope>NUCLEOTIDE SEQUENCE [LARGE SCALE GENOMIC DNA]</scope>
    <source>
        <strain evidence="5">ATCC 50505</strain>
    </source>
</reference>
<dbReference type="HOGENOM" id="CLU_496259_0_0_1"/>
<proteinExistence type="predicted"/>
<protein>
    <submittedName>
        <fullName evidence="4">Uncharacterized protein</fullName>
    </submittedName>
</protein>
<evidence type="ECO:0000256" key="1">
    <source>
        <dbReference type="SAM" id="Coils"/>
    </source>
</evidence>
<dbReference type="VEuPathDB" id="MicrosporidiaDB:VICG_01025"/>
<dbReference type="GeneID" id="19881737"/>
<keyword evidence="3" id="KW-0732">Signal</keyword>
<accession>L2GM84</accession>
<feature type="compositionally biased region" description="Polar residues" evidence="2">
    <location>
        <begin position="113"/>
        <end position="128"/>
    </location>
</feature>
<dbReference type="InParanoid" id="L2GM84"/>
<dbReference type="STRING" id="993615.L2GM84"/>
<name>L2GM84_VITCO</name>
<feature type="signal peptide" evidence="3">
    <location>
        <begin position="1"/>
        <end position="16"/>
    </location>
</feature>